<organism evidence="1 2">
    <name type="scientific">Bacillus thuringiensis T01-328</name>
    <dbReference type="NCBI Taxonomy" id="1324966"/>
    <lineage>
        <taxon>Bacteria</taxon>
        <taxon>Bacillati</taxon>
        <taxon>Bacillota</taxon>
        <taxon>Bacilli</taxon>
        <taxon>Bacillales</taxon>
        <taxon>Bacillaceae</taxon>
        <taxon>Bacillus</taxon>
        <taxon>Bacillus cereus group</taxon>
    </lineage>
</organism>
<proteinExistence type="predicted"/>
<protein>
    <submittedName>
        <fullName evidence="1">Uncharacterized protein</fullName>
    </submittedName>
</protein>
<evidence type="ECO:0000313" key="1">
    <source>
        <dbReference type="EMBL" id="ERI01084.1"/>
    </source>
</evidence>
<dbReference type="RefSeq" id="WP_000750403.1">
    <property type="nucleotide sequence ID" value="NZ_ARXZ02000004.1"/>
</dbReference>
<sequence>MKKTAEEIMNSIDEMDNSERIKLLGSLFDKYFDNRPPKEELEKEKEKMLWGENDEE</sequence>
<comment type="caution">
    <text evidence="1">The sequence shown here is derived from an EMBL/GenBank/DDBJ whole genome shotgun (WGS) entry which is preliminary data.</text>
</comment>
<dbReference type="AlphaFoldDB" id="A0AAN4HKJ2"/>
<name>A0AAN4HKJ2_BACTU</name>
<dbReference type="EMBL" id="ARXZ02000004">
    <property type="protein sequence ID" value="ERI01084.1"/>
    <property type="molecule type" value="Genomic_DNA"/>
</dbReference>
<gene>
    <name evidence="1" type="ORF">BTCBT_002639</name>
</gene>
<dbReference type="Proteomes" id="UP000013487">
    <property type="component" value="Unassembled WGS sequence"/>
</dbReference>
<evidence type="ECO:0000313" key="2">
    <source>
        <dbReference type="Proteomes" id="UP000013487"/>
    </source>
</evidence>
<reference evidence="1 2" key="1">
    <citation type="journal article" date="2013" name="Genome Announc.">
        <title>Draft Genome Sequence of Bacillus thuringiensis var. thuringiensis Strain T01-328, a Brazilian Isolate That Produces a Soluble Pesticide Protein, Cry1Ia.</title>
        <authorList>
            <person name="Varani A.M."/>
            <person name="Lemos M.V."/>
            <person name="Fernandes C.C."/>
            <person name="Lemos E.G."/>
            <person name="Alves E.C."/>
            <person name="Desiderio J.A."/>
        </authorList>
    </citation>
    <scope>NUCLEOTIDE SEQUENCE [LARGE SCALE GENOMIC DNA]</scope>
    <source>
        <strain evidence="1 2">T01-328</strain>
    </source>
</reference>
<accession>A0AAN4HKJ2</accession>